<feature type="domain" description="BioF2-like acetyltransferase" evidence="1">
    <location>
        <begin position="127"/>
        <end position="267"/>
    </location>
</feature>
<dbReference type="SUPFAM" id="SSF55729">
    <property type="entry name" value="Acyl-CoA N-acyltransferases (Nat)"/>
    <property type="match status" value="1"/>
</dbReference>
<proteinExistence type="predicted"/>
<dbReference type="InterPro" id="IPR038740">
    <property type="entry name" value="BioF2-like_GNAT_dom"/>
</dbReference>
<sequence length="330" mass="36429">MSHESDRRDAISVLRGRISAPVLDRTRGNFAAFFPFERGRGGAGSAVAPWVSLCHGVVHRPEVMVDARRLLEGAGLHVWRFGCLTGGQPWFSGFAGTRMETAVIDLSDGFPAYMAQLRERSPKFLKSTLYKERKLGRDLGVASLDLDVADEQQFRLLRRWKSGQYRAKGRPDRFSKAWMVELVEQPHATSGPDFAGQLTMLYASGRPVAGHVGIRTATTLVGWFPAYDPALARYSPDLIQHVRMAEAAAAAGVCTIDLSVKADSEYKDALSNTTGFVASGAARRPTGTACLHHLRAAPADRLRRLVLETPTLYRRADRMMRWFGRLRGGA</sequence>
<dbReference type="Proteomes" id="UP000294543">
    <property type="component" value="Unassembled WGS sequence"/>
</dbReference>
<protein>
    <submittedName>
        <fullName evidence="2">GNAT family N-acetyltransferase</fullName>
    </submittedName>
</protein>
<keyword evidence="3" id="KW-1185">Reference proteome</keyword>
<gene>
    <name evidence="2" type="ORF">E1294_28585</name>
</gene>
<dbReference type="Pfam" id="PF13480">
    <property type="entry name" value="Acetyltransf_6"/>
    <property type="match status" value="1"/>
</dbReference>
<dbReference type="EMBL" id="SMKP01000091">
    <property type="protein sequence ID" value="TDD17164.1"/>
    <property type="molecule type" value="Genomic_DNA"/>
</dbReference>
<dbReference type="GO" id="GO:0016740">
    <property type="term" value="F:transferase activity"/>
    <property type="evidence" value="ECO:0007669"/>
    <property type="project" value="UniProtKB-KW"/>
</dbReference>
<reference evidence="2 3" key="1">
    <citation type="submission" date="2019-03" db="EMBL/GenBank/DDBJ databases">
        <title>Draft genome sequences of novel Actinobacteria.</title>
        <authorList>
            <person name="Sahin N."/>
            <person name="Ay H."/>
            <person name="Saygin H."/>
        </authorList>
    </citation>
    <scope>NUCLEOTIDE SEQUENCE [LARGE SCALE GENOMIC DNA]</scope>
    <source>
        <strain evidence="2 3">KC712</strain>
    </source>
</reference>
<dbReference type="OrthoDB" id="4700839at2"/>
<accession>A0A4R4WKT8</accession>
<comment type="caution">
    <text evidence="2">The sequence shown here is derived from an EMBL/GenBank/DDBJ whole genome shotgun (WGS) entry which is preliminary data.</text>
</comment>
<dbReference type="InterPro" id="IPR016181">
    <property type="entry name" value="Acyl_CoA_acyltransferase"/>
</dbReference>
<evidence type="ECO:0000313" key="2">
    <source>
        <dbReference type="EMBL" id="TDD17164.1"/>
    </source>
</evidence>
<organism evidence="2 3">
    <name type="scientific">Nonomuraea diastatica</name>
    <dbReference type="NCBI Taxonomy" id="1848329"/>
    <lineage>
        <taxon>Bacteria</taxon>
        <taxon>Bacillati</taxon>
        <taxon>Actinomycetota</taxon>
        <taxon>Actinomycetes</taxon>
        <taxon>Streptosporangiales</taxon>
        <taxon>Streptosporangiaceae</taxon>
        <taxon>Nonomuraea</taxon>
    </lineage>
</organism>
<evidence type="ECO:0000313" key="3">
    <source>
        <dbReference type="Proteomes" id="UP000294543"/>
    </source>
</evidence>
<evidence type="ECO:0000259" key="1">
    <source>
        <dbReference type="Pfam" id="PF13480"/>
    </source>
</evidence>
<keyword evidence="2" id="KW-0808">Transferase</keyword>
<dbReference type="AlphaFoldDB" id="A0A4R4WKT8"/>
<name>A0A4R4WKT8_9ACTN</name>